<proteinExistence type="predicted"/>
<name>A0AAX6GGM6_IRIPA</name>
<keyword evidence="3" id="KW-1185">Reference proteome</keyword>
<reference evidence="2" key="1">
    <citation type="journal article" date="2023" name="GigaByte">
        <title>Genome assembly of the bearded iris, Iris pallida Lam.</title>
        <authorList>
            <person name="Bruccoleri R.E."/>
            <person name="Oakeley E.J."/>
            <person name="Faust A.M.E."/>
            <person name="Altorfer M."/>
            <person name="Dessus-Babus S."/>
            <person name="Burckhardt D."/>
            <person name="Oertli M."/>
            <person name="Naumann U."/>
            <person name="Petersen F."/>
            <person name="Wong J."/>
        </authorList>
    </citation>
    <scope>NUCLEOTIDE SEQUENCE</scope>
    <source>
        <strain evidence="2">GSM-AAB239-AS_SAM_17_03QT</strain>
    </source>
</reference>
<sequence>MAADRPVEQASAMRSGSLDPVAVSATEEARGGW</sequence>
<reference evidence="2" key="2">
    <citation type="submission" date="2023-04" db="EMBL/GenBank/DDBJ databases">
        <authorList>
            <person name="Bruccoleri R.E."/>
            <person name="Oakeley E.J."/>
            <person name="Faust A.-M."/>
            <person name="Dessus-Babus S."/>
            <person name="Altorfer M."/>
            <person name="Burckhardt D."/>
            <person name="Oertli M."/>
            <person name="Naumann U."/>
            <person name="Petersen F."/>
            <person name="Wong J."/>
        </authorList>
    </citation>
    <scope>NUCLEOTIDE SEQUENCE</scope>
    <source>
        <strain evidence="2">GSM-AAB239-AS_SAM_17_03QT</strain>
        <tissue evidence="2">Leaf</tissue>
    </source>
</reference>
<evidence type="ECO:0000313" key="2">
    <source>
        <dbReference type="EMBL" id="KAJ6827870.1"/>
    </source>
</evidence>
<feature type="region of interest" description="Disordered" evidence="1">
    <location>
        <begin position="1"/>
        <end position="33"/>
    </location>
</feature>
<comment type="caution">
    <text evidence="2">The sequence shown here is derived from an EMBL/GenBank/DDBJ whole genome shotgun (WGS) entry which is preliminary data.</text>
</comment>
<protein>
    <submittedName>
        <fullName evidence="2">Uncharacterized protein</fullName>
    </submittedName>
</protein>
<evidence type="ECO:0000313" key="3">
    <source>
        <dbReference type="Proteomes" id="UP001140949"/>
    </source>
</evidence>
<dbReference type="EMBL" id="JANAVB010019800">
    <property type="protein sequence ID" value="KAJ6827870.1"/>
    <property type="molecule type" value="Genomic_DNA"/>
</dbReference>
<accession>A0AAX6GGM6</accession>
<dbReference type="Proteomes" id="UP001140949">
    <property type="component" value="Unassembled WGS sequence"/>
</dbReference>
<gene>
    <name evidence="2" type="ORF">M6B38_365425</name>
</gene>
<organism evidence="2 3">
    <name type="scientific">Iris pallida</name>
    <name type="common">Sweet iris</name>
    <dbReference type="NCBI Taxonomy" id="29817"/>
    <lineage>
        <taxon>Eukaryota</taxon>
        <taxon>Viridiplantae</taxon>
        <taxon>Streptophyta</taxon>
        <taxon>Embryophyta</taxon>
        <taxon>Tracheophyta</taxon>
        <taxon>Spermatophyta</taxon>
        <taxon>Magnoliopsida</taxon>
        <taxon>Liliopsida</taxon>
        <taxon>Asparagales</taxon>
        <taxon>Iridaceae</taxon>
        <taxon>Iridoideae</taxon>
        <taxon>Irideae</taxon>
        <taxon>Iris</taxon>
    </lineage>
</organism>
<evidence type="ECO:0000256" key="1">
    <source>
        <dbReference type="SAM" id="MobiDB-lite"/>
    </source>
</evidence>
<dbReference type="AlphaFoldDB" id="A0AAX6GGM6"/>